<accession>A0AA38HPA7</accession>
<feature type="region of interest" description="Disordered" evidence="1">
    <location>
        <begin position="1"/>
        <end position="27"/>
    </location>
</feature>
<evidence type="ECO:0000313" key="3">
    <source>
        <dbReference type="Proteomes" id="UP001168821"/>
    </source>
</evidence>
<comment type="caution">
    <text evidence="2">The sequence shown here is derived from an EMBL/GenBank/DDBJ whole genome shotgun (WGS) entry which is preliminary data.</text>
</comment>
<sequence length="119" mass="13859">MQRLIGRPSTRKKRPEKAEPLKSSTTTKFRKASFPCVLSLIRSSRNSLRNTMMRWRSFGSEAKTSDVFHLVKVIGRACFMCFELNAKRDGDDCDGPKTRGEVLEQLLRHRKKRNRLFEV</sequence>
<reference evidence="2" key="1">
    <citation type="journal article" date="2023" name="G3 (Bethesda)">
        <title>Whole genome assemblies of Zophobas morio and Tenebrio molitor.</title>
        <authorList>
            <person name="Kaur S."/>
            <person name="Stinson S.A."/>
            <person name="diCenzo G.C."/>
        </authorList>
    </citation>
    <scope>NUCLEOTIDE SEQUENCE</scope>
    <source>
        <strain evidence="2">QUZm001</strain>
    </source>
</reference>
<dbReference type="AlphaFoldDB" id="A0AA38HPA7"/>
<gene>
    <name evidence="2" type="ORF">Zmor_028053</name>
</gene>
<name>A0AA38HPA7_9CUCU</name>
<dbReference type="Proteomes" id="UP001168821">
    <property type="component" value="Unassembled WGS sequence"/>
</dbReference>
<keyword evidence="3" id="KW-1185">Reference proteome</keyword>
<dbReference type="EMBL" id="JALNTZ010000009">
    <property type="protein sequence ID" value="KAJ3641550.1"/>
    <property type="molecule type" value="Genomic_DNA"/>
</dbReference>
<organism evidence="2 3">
    <name type="scientific">Zophobas morio</name>
    <dbReference type="NCBI Taxonomy" id="2755281"/>
    <lineage>
        <taxon>Eukaryota</taxon>
        <taxon>Metazoa</taxon>
        <taxon>Ecdysozoa</taxon>
        <taxon>Arthropoda</taxon>
        <taxon>Hexapoda</taxon>
        <taxon>Insecta</taxon>
        <taxon>Pterygota</taxon>
        <taxon>Neoptera</taxon>
        <taxon>Endopterygota</taxon>
        <taxon>Coleoptera</taxon>
        <taxon>Polyphaga</taxon>
        <taxon>Cucujiformia</taxon>
        <taxon>Tenebrionidae</taxon>
        <taxon>Zophobas</taxon>
    </lineage>
</organism>
<proteinExistence type="predicted"/>
<protein>
    <submittedName>
        <fullName evidence="2">Uncharacterized protein</fullName>
    </submittedName>
</protein>
<evidence type="ECO:0000256" key="1">
    <source>
        <dbReference type="SAM" id="MobiDB-lite"/>
    </source>
</evidence>
<evidence type="ECO:0000313" key="2">
    <source>
        <dbReference type="EMBL" id="KAJ3641550.1"/>
    </source>
</evidence>